<feature type="signal peptide" evidence="1">
    <location>
        <begin position="1"/>
        <end position="16"/>
    </location>
</feature>
<dbReference type="AlphaFoldDB" id="A0A6A6DUN3"/>
<dbReference type="Proteomes" id="UP000800200">
    <property type="component" value="Unassembled WGS sequence"/>
</dbReference>
<dbReference type="Gene3D" id="1.50.10.20">
    <property type="match status" value="1"/>
</dbReference>
<dbReference type="EMBL" id="ML994650">
    <property type="protein sequence ID" value="KAF2182102.1"/>
    <property type="molecule type" value="Genomic_DNA"/>
</dbReference>
<reference evidence="2" key="1">
    <citation type="journal article" date="2020" name="Stud. Mycol.">
        <title>101 Dothideomycetes genomes: a test case for predicting lifestyles and emergence of pathogens.</title>
        <authorList>
            <person name="Haridas S."/>
            <person name="Albert R."/>
            <person name="Binder M."/>
            <person name="Bloem J."/>
            <person name="Labutti K."/>
            <person name="Salamov A."/>
            <person name="Andreopoulos B."/>
            <person name="Baker S."/>
            <person name="Barry K."/>
            <person name="Bills G."/>
            <person name="Bluhm B."/>
            <person name="Cannon C."/>
            <person name="Castanera R."/>
            <person name="Culley D."/>
            <person name="Daum C."/>
            <person name="Ezra D."/>
            <person name="Gonzalez J."/>
            <person name="Henrissat B."/>
            <person name="Kuo A."/>
            <person name="Liang C."/>
            <person name="Lipzen A."/>
            <person name="Lutzoni F."/>
            <person name="Magnuson J."/>
            <person name="Mondo S."/>
            <person name="Nolan M."/>
            <person name="Ohm R."/>
            <person name="Pangilinan J."/>
            <person name="Park H.-J."/>
            <person name="Ramirez L."/>
            <person name="Alfaro M."/>
            <person name="Sun H."/>
            <person name="Tritt A."/>
            <person name="Yoshinaga Y."/>
            <person name="Zwiers L.-H."/>
            <person name="Turgeon B."/>
            <person name="Goodwin S."/>
            <person name="Spatafora J."/>
            <person name="Crous P."/>
            <person name="Grigoriev I."/>
        </authorList>
    </citation>
    <scope>NUCLEOTIDE SEQUENCE</scope>
    <source>
        <strain evidence="2">CBS 207.26</strain>
    </source>
</reference>
<dbReference type="InterPro" id="IPR005198">
    <property type="entry name" value="Glyco_hydro_76"/>
</dbReference>
<dbReference type="InterPro" id="IPR053169">
    <property type="entry name" value="MUG_Protein"/>
</dbReference>
<evidence type="ECO:0000256" key="1">
    <source>
        <dbReference type="SAM" id="SignalP"/>
    </source>
</evidence>
<keyword evidence="1" id="KW-0732">Signal</keyword>
<keyword evidence="3" id="KW-1185">Reference proteome</keyword>
<accession>A0A6A6DUN3</accession>
<dbReference type="OrthoDB" id="9984024at2759"/>
<dbReference type="SUPFAM" id="SSF48208">
    <property type="entry name" value="Six-hairpin glycosidases"/>
    <property type="match status" value="1"/>
</dbReference>
<sequence>MYFRVASLTILSVANAFGSPIISLKTQDYCSFTEQGQSRIRSYFQGFAPVDQQPLNLAVNTNPTGRARQALSALQIWYNGDTGLWNTEGWWNSANTITMIANLAEQDQSSQVQDLVKSIFSTTIVNAPAENPGQSIDEVMPPNKAVKQKNKVKARNAGYHKSIDKETGKIITTYPEGWNKIKDVHTINTNQVPVSKAAAPNPKDWLSGYYDDDLWWALGWITAYDVTKKIEYLQLAEGIFMEVTKMWPTPCYNGGIWWSYEMEYVNAIANELFLSTAAHLANRAENKSFYVDWAKRELEWFLETGIINENSTINDGLNNNCDNNGMTTWSYNQGVILGGLVELNKAASDPSYLVLAADIAKAAIAHLTDGGILFDNAGSTDGNAQQFKGIFARNLQLLHEAQPDDEYVDFIQKNANSIWDNNRNGGNMFGFDWAGPFEDPATAATQTSAMDALVAAITVK</sequence>
<gene>
    <name evidence="2" type="ORF">K469DRAFT_713191</name>
</gene>
<protein>
    <submittedName>
        <fullName evidence="2">Glycoside hydrolase family 76 protein</fullName>
    </submittedName>
</protein>
<dbReference type="InterPro" id="IPR008928">
    <property type="entry name" value="6-hairpin_glycosidase_sf"/>
</dbReference>
<dbReference type="GO" id="GO:0005975">
    <property type="term" value="P:carbohydrate metabolic process"/>
    <property type="evidence" value="ECO:0007669"/>
    <property type="project" value="InterPro"/>
</dbReference>
<feature type="chain" id="PRO_5025497110" evidence="1">
    <location>
        <begin position="17"/>
        <end position="460"/>
    </location>
</feature>
<evidence type="ECO:0000313" key="2">
    <source>
        <dbReference type="EMBL" id="KAF2182102.1"/>
    </source>
</evidence>
<dbReference type="Pfam" id="PF03663">
    <property type="entry name" value="Glyco_hydro_76"/>
    <property type="match status" value="1"/>
</dbReference>
<keyword evidence="2" id="KW-0378">Hydrolase</keyword>
<dbReference type="PANTHER" id="PTHR47791">
    <property type="entry name" value="MEIOTICALLY UP-REGULATED GENE 191 PROTEIN"/>
    <property type="match status" value="1"/>
</dbReference>
<proteinExistence type="predicted"/>
<organism evidence="2 3">
    <name type="scientific">Zopfia rhizophila CBS 207.26</name>
    <dbReference type="NCBI Taxonomy" id="1314779"/>
    <lineage>
        <taxon>Eukaryota</taxon>
        <taxon>Fungi</taxon>
        <taxon>Dikarya</taxon>
        <taxon>Ascomycota</taxon>
        <taxon>Pezizomycotina</taxon>
        <taxon>Dothideomycetes</taxon>
        <taxon>Dothideomycetes incertae sedis</taxon>
        <taxon>Zopfiaceae</taxon>
        <taxon>Zopfia</taxon>
    </lineage>
</organism>
<name>A0A6A6DUN3_9PEZI</name>
<dbReference type="GO" id="GO:0016787">
    <property type="term" value="F:hydrolase activity"/>
    <property type="evidence" value="ECO:0007669"/>
    <property type="project" value="UniProtKB-KW"/>
</dbReference>
<dbReference type="PANTHER" id="PTHR47791:SF1">
    <property type="entry name" value="ENDO MANNANASE, GH76 FAMILY (EUROFUNG)"/>
    <property type="match status" value="1"/>
</dbReference>
<evidence type="ECO:0000313" key="3">
    <source>
        <dbReference type="Proteomes" id="UP000800200"/>
    </source>
</evidence>